<keyword evidence="1 5" id="KW-0597">Phosphoprotein</keyword>
<organism evidence="8 9">
    <name type="scientific">Microbispora hainanensis</name>
    <dbReference type="NCBI Taxonomy" id="568844"/>
    <lineage>
        <taxon>Bacteria</taxon>
        <taxon>Bacillati</taxon>
        <taxon>Actinomycetota</taxon>
        <taxon>Actinomycetes</taxon>
        <taxon>Streptosporangiales</taxon>
        <taxon>Streptosporangiaceae</taxon>
        <taxon>Microbispora</taxon>
    </lineage>
</organism>
<sequence>MIRVLLADDQPLVRMGLRTLLDSEDDIEVVGEASRGDQAVGMTVALRPHVVLMDVRMPGVDGIEATRRIARDPRLDHVRVVILTTFENDEYIFRGLRAGAVGFLVKDIEPTGLLEAVRVVAAGDALLSPTVTRRLIEEYVDRSGDPVHFPELRHLTEREREVLVLVARGLSNNEVADALRCSPATAKTHVSRIMTKLAARDRVRLVVIAYESGLVRPGWNVG</sequence>
<feature type="domain" description="Response regulatory" evidence="7">
    <location>
        <begin position="3"/>
        <end position="121"/>
    </location>
</feature>
<dbReference type="Gene3D" id="3.40.50.2300">
    <property type="match status" value="1"/>
</dbReference>
<reference evidence="8" key="1">
    <citation type="submission" date="2022-10" db="EMBL/GenBank/DDBJ databases">
        <title>The complete genomes of actinobacterial strains from the NBC collection.</title>
        <authorList>
            <person name="Joergensen T.S."/>
            <person name="Alvarez Arevalo M."/>
            <person name="Sterndorff E.B."/>
            <person name="Faurdal D."/>
            <person name="Vuksanovic O."/>
            <person name="Mourched A.-S."/>
            <person name="Charusanti P."/>
            <person name="Shaw S."/>
            <person name="Blin K."/>
            <person name="Weber T."/>
        </authorList>
    </citation>
    <scope>NUCLEOTIDE SEQUENCE</scope>
    <source>
        <strain evidence="8">NBC_00254</strain>
    </source>
</reference>
<keyword evidence="3" id="KW-0238">DNA-binding</keyword>
<feature type="domain" description="HTH luxR-type" evidence="6">
    <location>
        <begin position="148"/>
        <end position="213"/>
    </location>
</feature>
<dbReference type="CDD" id="cd17535">
    <property type="entry name" value="REC_NarL-like"/>
    <property type="match status" value="1"/>
</dbReference>
<evidence type="ECO:0000256" key="4">
    <source>
        <dbReference type="ARBA" id="ARBA00023163"/>
    </source>
</evidence>
<evidence type="ECO:0000313" key="9">
    <source>
        <dbReference type="Proteomes" id="UP001432011"/>
    </source>
</evidence>
<dbReference type="PANTHER" id="PTHR43214:SF24">
    <property type="entry name" value="TRANSCRIPTIONAL REGULATORY PROTEIN NARL-RELATED"/>
    <property type="match status" value="1"/>
</dbReference>
<feature type="modified residue" description="4-aspartylphosphate" evidence="5">
    <location>
        <position position="54"/>
    </location>
</feature>
<dbReference type="SMART" id="SM00421">
    <property type="entry name" value="HTH_LUXR"/>
    <property type="match status" value="1"/>
</dbReference>
<dbReference type="CDD" id="cd06170">
    <property type="entry name" value="LuxR_C_like"/>
    <property type="match status" value="1"/>
</dbReference>
<dbReference type="InterPro" id="IPR039420">
    <property type="entry name" value="WalR-like"/>
</dbReference>
<dbReference type="InterPro" id="IPR016032">
    <property type="entry name" value="Sig_transdc_resp-reg_C-effctor"/>
</dbReference>
<dbReference type="RefSeq" id="WP_142651915.1">
    <property type="nucleotide sequence ID" value="NZ_CP108085.1"/>
</dbReference>
<dbReference type="InterPro" id="IPR000792">
    <property type="entry name" value="Tscrpt_reg_LuxR_C"/>
</dbReference>
<dbReference type="EMBL" id="CP108085">
    <property type="protein sequence ID" value="WUP75251.1"/>
    <property type="molecule type" value="Genomic_DNA"/>
</dbReference>
<keyword evidence="4" id="KW-0804">Transcription</keyword>
<evidence type="ECO:0000313" key="8">
    <source>
        <dbReference type="EMBL" id="WUP75251.1"/>
    </source>
</evidence>
<evidence type="ECO:0000259" key="6">
    <source>
        <dbReference type="PROSITE" id="PS50043"/>
    </source>
</evidence>
<dbReference type="Pfam" id="PF00072">
    <property type="entry name" value="Response_reg"/>
    <property type="match status" value="1"/>
</dbReference>
<evidence type="ECO:0000259" key="7">
    <source>
        <dbReference type="PROSITE" id="PS50110"/>
    </source>
</evidence>
<evidence type="ECO:0000256" key="5">
    <source>
        <dbReference type="PROSITE-ProRule" id="PRU00169"/>
    </source>
</evidence>
<dbReference type="InterPro" id="IPR001789">
    <property type="entry name" value="Sig_transdc_resp-reg_receiver"/>
</dbReference>
<dbReference type="Pfam" id="PF00196">
    <property type="entry name" value="GerE"/>
    <property type="match status" value="1"/>
</dbReference>
<evidence type="ECO:0000256" key="1">
    <source>
        <dbReference type="ARBA" id="ARBA00022553"/>
    </source>
</evidence>
<name>A0ABZ1SR75_9ACTN</name>
<keyword evidence="9" id="KW-1185">Reference proteome</keyword>
<dbReference type="PROSITE" id="PS50110">
    <property type="entry name" value="RESPONSE_REGULATORY"/>
    <property type="match status" value="1"/>
</dbReference>
<dbReference type="InterPro" id="IPR011006">
    <property type="entry name" value="CheY-like_superfamily"/>
</dbReference>
<dbReference type="PRINTS" id="PR00038">
    <property type="entry name" value="HTHLUXR"/>
</dbReference>
<dbReference type="SUPFAM" id="SSF46894">
    <property type="entry name" value="C-terminal effector domain of the bipartite response regulators"/>
    <property type="match status" value="1"/>
</dbReference>
<protein>
    <submittedName>
        <fullName evidence="8">Response regulator transcription factor</fullName>
    </submittedName>
</protein>
<evidence type="ECO:0000256" key="2">
    <source>
        <dbReference type="ARBA" id="ARBA00023015"/>
    </source>
</evidence>
<gene>
    <name evidence="8" type="ORF">OG913_38940</name>
</gene>
<dbReference type="PROSITE" id="PS50043">
    <property type="entry name" value="HTH_LUXR_2"/>
    <property type="match status" value="1"/>
</dbReference>
<proteinExistence type="predicted"/>
<dbReference type="InterPro" id="IPR058245">
    <property type="entry name" value="NreC/VraR/RcsB-like_REC"/>
</dbReference>
<dbReference type="PANTHER" id="PTHR43214">
    <property type="entry name" value="TWO-COMPONENT RESPONSE REGULATOR"/>
    <property type="match status" value="1"/>
</dbReference>
<dbReference type="Proteomes" id="UP001432011">
    <property type="component" value="Chromosome"/>
</dbReference>
<accession>A0ABZ1SR75</accession>
<evidence type="ECO:0000256" key="3">
    <source>
        <dbReference type="ARBA" id="ARBA00023125"/>
    </source>
</evidence>
<dbReference type="SUPFAM" id="SSF52172">
    <property type="entry name" value="CheY-like"/>
    <property type="match status" value="1"/>
</dbReference>
<dbReference type="SMART" id="SM00448">
    <property type="entry name" value="REC"/>
    <property type="match status" value="1"/>
</dbReference>
<keyword evidence="2" id="KW-0805">Transcription regulation</keyword>